<evidence type="ECO:0000313" key="3">
    <source>
        <dbReference type="Proteomes" id="UP000314294"/>
    </source>
</evidence>
<feature type="region of interest" description="Disordered" evidence="1">
    <location>
        <begin position="1"/>
        <end position="35"/>
    </location>
</feature>
<proteinExistence type="predicted"/>
<accession>A0A4Z2EWC9</accession>
<name>A0A4Z2EWC9_9TELE</name>
<dbReference type="AlphaFoldDB" id="A0A4Z2EWC9"/>
<evidence type="ECO:0000256" key="1">
    <source>
        <dbReference type="SAM" id="MobiDB-lite"/>
    </source>
</evidence>
<organism evidence="2 3">
    <name type="scientific">Liparis tanakae</name>
    <name type="common">Tanaka's snailfish</name>
    <dbReference type="NCBI Taxonomy" id="230148"/>
    <lineage>
        <taxon>Eukaryota</taxon>
        <taxon>Metazoa</taxon>
        <taxon>Chordata</taxon>
        <taxon>Craniata</taxon>
        <taxon>Vertebrata</taxon>
        <taxon>Euteleostomi</taxon>
        <taxon>Actinopterygii</taxon>
        <taxon>Neopterygii</taxon>
        <taxon>Teleostei</taxon>
        <taxon>Neoteleostei</taxon>
        <taxon>Acanthomorphata</taxon>
        <taxon>Eupercaria</taxon>
        <taxon>Perciformes</taxon>
        <taxon>Cottioidei</taxon>
        <taxon>Cottales</taxon>
        <taxon>Liparidae</taxon>
        <taxon>Liparis</taxon>
    </lineage>
</organism>
<comment type="caution">
    <text evidence="2">The sequence shown here is derived from an EMBL/GenBank/DDBJ whole genome shotgun (WGS) entry which is preliminary data.</text>
</comment>
<keyword evidence="3" id="KW-1185">Reference proteome</keyword>
<protein>
    <submittedName>
        <fullName evidence="2">Uncharacterized protein</fullName>
    </submittedName>
</protein>
<sequence>MSNECVKKTRDPLHQSDVTPLNTGGRCRAAPPPPGQTVWYSSVPLKMVSGSEEKASFPVTRSMQAVSPASMGSTMLNTATAPGMSLASAMGFSRPSGW</sequence>
<reference evidence="2 3" key="1">
    <citation type="submission" date="2019-03" db="EMBL/GenBank/DDBJ databases">
        <title>First draft genome of Liparis tanakae, snailfish: a comprehensive survey of snailfish specific genes.</title>
        <authorList>
            <person name="Kim W."/>
            <person name="Song I."/>
            <person name="Jeong J.-H."/>
            <person name="Kim D."/>
            <person name="Kim S."/>
            <person name="Ryu S."/>
            <person name="Song J.Y."/>
            <person name="Lee S.K."/>
        </authorList>
    </citation>
    <scope>NUCLEOTIDE SEQUENCE [LARGE SCALE GENOMIC DNA]</scope>
    <source>
        <tissue evidence="2">Muscle</tissue>
    </source>
</reference>
<gene>
    <name evidence="2" type="ORF">EYF80_056718</name>
</gene>
<feature type="compositionally biased region" description="Basic and acidic residues" evidence="1">
    <location>
        <begin position="1"/>
        <end position="14"/>
    </location>
</feature>
<evidence type="ECO:0000313" key="2">
    <source>
        <dbReference type="EMBL" id="TNN33119.1"/>
    </source>
</evidence>
<dbReference type="Proteomes" id="UP000314294">
    <property type="component" value="Unassembled WGS sequence"/>
</dbReference>
<dbReference type="EMBL" id="SRLO01002352">
    <property type="protein sequence ID" value="TNN33119.1"/>
    <property type="molecule type" value="Genomic_DNA"/>
</dbReference>